<dbReference type="AlphaFoldDB" id="A0A7S3MWR7"/>
<dbReference type="InterPro" id="IPR011004">
    <property type="entry name" value="Trimer_LpxA-like_sf"/>
</dbReference>
<keyword evidence="4" id="KW-0963">Cytoplasm</keyword>
<dbReference type="GO" id="GO:0005869">
    <property type="term" value="C:dynactin complex"/>
    <property type="evidence" value="ECO:0007669"/>
    <property type="project" value="InterPro"/>
</dbReference>
<evidence type="ECO:0000256" key="5">
    <source>
        <dbReference type="ARBA" id="ARBA00023212"/>
    </source>
</evidence>
<dbReference type="GO" id="GO:0007052">
    <property type="term" value="P:mitotic spindle organization"/>
    <property type="evidence" value="ECO:0007669"/>
    <property type="project" value="TreeGrafter"/>
</dbReference>
<dbReference type="SUPFAM" id="SSF51161">
    <property type="entry name" value="Trimeric LpxA-like enzymes"/>
    <property type="match status" value="1"/>
</dbReference>
<comment type="subcellular location">
    <subcellularLocation>
        <location evidence="1">Cytoplasm</location>
        <location evidence="1">Cytoskeleton</location>
    </subcellularLocation>
</comment>
<dbReference type="PANTHER" id="PTHR13072:SF0">
    <property type="entry name" value="DYNACTIN SUBUNIT 6"/>
    <property type="match status" value="1"/>
</dbReference>
<evidence type="ECO:0000256" key="3">
    <source>
        <dbReference type="ARBA" id="ARBA00016573"/>
    </source>
</evidence>
<dbReference type="Gene3D" id="2.160.10.10">
    <property type="entry name" value="Hexapeptide repeat proteins"/>
    <property type="match status" value="1"/>
</dbReference>
<protein>
    <recommendedName>
        <fullName evidence="3">Dynactin subunit 6</fullName>
    </recommendedName>
</protein>
<evidence type="ECO:0000256" key="2">
    <source>
        <dbReference type="ARBA" id="ARBA00007719"/>
    </source>
</evidence>
<evidence type="ECO:0000256" key="4">
    <source>
        <dbReference type="ARBA" id="ARBA00022490"/>
    </source>
</evidence>
<evidence type="ECO:0000313" key="7">
    <source>
        <dbReference type="EMBL" id="CAE0324786.1"/>
    </source>
</evidence>
<accession>A0A7S3MWR7</accession>
<dbReference type="InterPro" id="IPR027777">
    <property type="entry name" value="DCTN6"/>
</dbReference>
<sequence>MVIGSYNHFEAGCTVSTSEIGDYNEISLKSFVEDNCKVGTNNYVGPKVVLSVGTKLGDNRIVYEDDKILVNDDDSSTLTKKQKIKELGTLLIGTLMKYNQPKKA</sequence>
<organism evidence="7">
    <name type="scientific">Strombidium inclinatum</name>
    <dbReference type="NCBI Taxonomy" id="197538"/>
    <lineage>
        <taxon>Eukaryota</taxon>
        <taxon>Sar</taxon>
        <taxon>Alveolata</taxon>
        <taxon>Ciliophora</taxon>
        <taxon>Intramacronucleata</taxon>
        <taxon>Spirotrichea</taxon>
        <taxon>Oligotrichia</taxon>
        <taxon>Strombidiidae</taxon>
        <taxon>Strombidium</taxon>
    </lineage>
</organism>
<dbReference type="EMBL" id="HBIH01013145">
    <property type="protein sequence ID" value="CAE0324786.1"/>
    <property type="molecule type" value="Transcribed_RNA"/>
</dbReference>
<evidence type="ECO:0000256" key="6">
    <source>
        <dbReference type="ARBA" id="ARBA00034687"/>
    </source>
</evidence>
<proteinExistence type="inferred from homology"/>
<gene>
    <name evidence="7" type="ORF">SINC0208_LOCUS5408</name>
</gene>
<dbReference type="PANTHER" id="PTHR13072">
    <property type="entry name" value="DYNACTIN 6"/>
    <property type="match status" value="1"/>
</dbReference>
<comment type="function">
    <text evidence="6">Part of the dynactin complex that activates the molecular motor dynein for ultra-processive transport along microtubules.</text>
</comment>
<comment type="similarity">
    <text evidence="2">Belongs to the dynactin subunits 5/6 family. Dynactin subunit 6 subfamily.</text>
</comment>
<name>A0A7S3MWR7_9SPIT</name>
<evidence type="ECO:0000256" key="1">
    <source>
        <dbReference type="ARBA" id="ARBA00004245"/>
    </source>
</evidence>
<dbReference type="GO" id="GO:0070840">
    <property type="term" value="F:dynein complex binding"/>
    <property type="evidence" value="ECO:0007669"/>
    <property type="project" value="TreeGrafter"/>
</dbReference>
<reference evidence="7" key="1">
    <citation type="submission" date="2021-01" db="EMBL/GenBank/DDBJ databases">
        <authorList>
            <person name="Corre E."/>
            <person name="Pelletier E."/>
            <person name="Niang G."/>
            <person name="Scheremetjew M."/>
            <person name="Finn R."/>
            <person name="Kale V."/>
            <person name="Holt S."/>
            <person name="Cochrane G."/>
            <person name="Meng A."/>
            <person name="Brown T."/>
            <person name="Cohen L."/>
        </authorList>
    </citation>
    <scope>NUCLEOTIDE SEQUENCE</scope>
    <source>
        <strain evidence="7">S3</strain>
    </source>
</reference>
<keyword evidence="5" id="KW-0206">Cytoskeleton</keyword>